<dbReference type="SUPFAM" id="SSF48403">
    <property type="entry name" value="Ankyrin repeat"/>
    <property type="match status" value="1"/>
</dbReference>
<comment type="caution">
    <text evidence="4">The sequence shown here is derived from an EMBL/GenBank/DDBJ whole genome shotgun (WGS) entry which is preliminary data.</text>
</comment>
<reference evidence="5" key="1">
    <citation type="journal article" date="2023" name="Commun. Biol.">
        <title>Genome analysis of Parmales, the sister group of diatoms, reveals the evolutionary specialization of diatoms from phago-mixotrophs to photoautotrophs.</title>
        <authorList>
            <person name="Ban H."/>
            <person name="Sato S."/>
            <person name="Yoshikawa S."/>
            <person name="Yamada K."/>
            <person name="Nakamura Y."/>
            <person name="Ichinomiya M."/>
            <person name="Sato N."/>
            <person name="Blanc-Mathieu R."/>
            <person name="Endo H."/>
            <person name="Kuwata A."/>
            <person name="Ogata H."/>
        </authorList>
    </citation>
    <scope>NUCLEOTIDE SEQUENCE [LARGE SCALE GENOMIC DNA]</scope>
</reference>
<dbReference type="InterPro" id="IPR036465">
    <property type="entry name" value="vWFA_dom_sf"/>
</dbReference>
<evidence type="ECO:0000256" key="3">
    <source>
        <dbReference type="PROSITE-ProRule" id="PRU00023"/>
    </source>
</evidence>
<dbReference type="CDD" id="cd00198">
    <property type="entry name" value="vWFA"/>
    <property type="match status" value="1"/>
</dbReference>
<accession>A0A9W7AY25</accession>
<dbReference type="AlphaFoldDB" id="A0A9W7AY25"/>
<protein>
    <recommendedName>
        <fullName evidence="6">VWFA domain-containing protein</fullName>
    </recommendedName>
</protein>
<dbReference type="EMBL" id="BLQM01000277">
    <property type="protein sequence ID" value="GMH80144.1"/>
    <property type="molecule type" value="Genomic_DNA"/>
</dbReference>
<feature type="repeat" description="ANK" evidence="3">
    <location>
        <begin position="198"/>
        <end position="219"/>
    </location>
</feature>
<dbReference type="PROSITE" id="PS50297">
    <property type="entry name" value="ANK_REP_REGION"/>
    <property type="match status" value="1"/>
</dbReference>
<proteinExistence type="predicted"/>
<dbReference type="Proteomes" id="UP001162640">
    <property type="component" value="Unassembled WGS sequence"/>
</dbReference>
<gene>
    <name evidence="4" type="ORF">TL16_g08421</name>
</gene>
<dbReference type="InterPro" id="IPR036770">
    <property type="entry name" value="Ankyrin_rpt-contain_sf"/>
</dbReference>
<dbReference type="PANTHER" id="PTHR24178:SF41">
    <property type="entry name" value="ANKYRIN-2 ISOFORM X1"/>
    <property type="match status" value="1"/>
</dbReference>
<sequence length="301" mass="33387">MKRPKRNFLVLMDTSYSMHGDRIIAACDGLDLFHNEVFRKDDYMGLLAFDSRVIMLHEPMMVKKVNRAFDRKNILRTALNGRSTAMYDALHTGLTSLKDKLNDPNFKHLKSGDSVFHVVMLTDGCDNSSTKVLLSSVSALVANSGIPNFHLTVVGISMPRDTTAELRSTLFPRWSGHSAVAELLLKLEKIDVNQVNNDGATPLDMASQNGQLAVVELLLMHDYAQHHQEKVKVKQAMNNGDTPLLTAANATFKAQKTQTMIEIPVIGGQTISENQFLLGLAIESQNKYSEVVKLLLKHGAE</sequence>
<evidence type="ECO:0008006" key="6">
    <source>
        <dbReference type="Google" id="ProtNLM"/>
    </source>
</evidence>
<dbReference type="PRINTS" id="PR01415">
    <property type="entry name" value="ANKYRIN"/>
</dbReference>
<keyword evidence="1" id="KW-0677">Repeat</keyword>
<dbReference type="Gene3D" id="1.25.40.20">
    <property type="entry name" value="Ankyrin repeat-containing domain"/>
    <property type="match status" value="1"/>
</dbReference>
<name>A0A9W7AY25_9STRA</name>
<dbReference type="PANTHER" id="PTHR24178">
    <property type="entry name" value="MOLTING PROTEIN MLT-4"/>
    <property type="match status" value="1"/>
</dbReference>
<keyword evidence="2 3" id="KW-0040">ANK repeat</keyword>
<organism evidence="4 5">
    <name type="scientific">Triparma laevis f. inornata</name>
    <dbReference type="NCBI Taxonomy" id="1714386"/>
    <lineage>
        <taxon>Eukaryota</taxon>
        <taxon>Sar</taxon>
        <taxon>Stramenopiles</taxon>
        <taxon>Ochrophyta</taxon>
        <taxon>Bolidophyceae</taxon>
        <taxon>Parmales</taxon>
        <taxon>Triparmaceae</taxon>
        <taxon>Triparma</taxon>
    </lineage>
</organism>
<dbReference type="InterPro" id="IPR002110">
    <property type="entry name" value="Ankyrin_rpt"/>
</dbReference>
<dbReference type="PROSITE" id="PS50088">
    <property type="entry name" value="ANK_REPEAT"/>
    <property type="match status" value="1"/>
</dbReference>
<dbReference type="Gene3D" id="3.40.50.410">
    <property type="entry name" value="von Willebrand factor, type A domain"/>
    <property type="match status" value="1"/>
</dbReference>
<evidence type="ECO:0000313" key="4">
    <source>
        <dbReference type="EMBL" id="GMH80144.1"/>
    </source>
</evidence>
<dbReference type="SUPFAM" id="SSF53300">
    <property type="entry name" value="vWA-like"/>
    <property type="match status" value="1"/>
</dbReference>
<evidence type="ECO:0000313" key="5">
    <source>
        <dbReference type="Proteomes" id="UP001162640"/>
    </source>
</evidence>
<dbReference type="Pfam" id="PF12796">
    <property type="entry name" value="Ank_2"/>
    <property type="match status" value="1"/>
</dbReference>
<evidence type="ECO:0000256" key="1">
    <source>
        <dbReference type="ARBA" id="ARBA00022737"/>
    </source>
</evidence>
<evidence type="ECO:0000256" key="2">
    <source>
        <dbReference type="ARBA" id="ARBA00023043"/>
    </source>
</evidence>